<protein>
    <recommendedName>
        <fullName evidence="5">Lipoprotein</fullName>
    </recommendedName>
</protein>
<evidence type="ECO:0000313" key="3">
    <source>
        <dbReference type="EMBL" id="EGY53300.1"/>
    </source>
</evidence>
<dbReference type="EMBL" id="AGAY01000018">
    <property type="protein sequence ID" value="EGY53300.1"/>
    <property type="molecule type" value="Genomic_DNA"/>
</dbReference>
<dbReference type="Proteomes" id="UP000003019">
    <property type="component" value="Unassembled WGS sequence"/>
</dbReference>
<name>G4CFU6_9NEIS</name>
<evidence type="ECO:0008006" key="5">
    <source>
        <dbReference type="Google" id="ProtNLM"/>
    </source>
</evidence>
<proteinExistence type="predicted"/>
<comment type="caution">
    <text evidence="3">The sequence shown here is derived from an EMBL/GenBank/DDBJ whole genome shotgun (WGS) entry which is preliminary data.</text>
</comment>
<feature type="chain" id="PRO_5003461993" description="Lipoprotein" evidence="2">
    <location>
        <begin position="25"/>
        <end position="88"/>
    </location>
</feature>
<keyword evidence="2" id="KW-0732">Signal</keyword>
<gene>
    <name evidence="3" type="ORF">HMPREF9371_0485</name>
</gene>
<feature type="region of interest" description="Disordered" evidence="1">
    <location>
        <begin position="23"/>
        <end position="47"/>
    </location>
</feature>
<feature type="signal peptide" evidence="2">
    <location>
        <begin position="1"/>
        <end position="24"/>
    </location>
</feature>
<evidence type="ECO:0000313" key="4">
    <source>
        <dbReference type="Proteomes" id="UP000003019"/>
    </source>
</evidence>
<dbReference type="STRING" id="1032488.HMPREF9371_0485"/>
<dbReference type="AlphaFoldDB" id="G4CFU6"/>
<dbReference type="PATRIC" id="fig|1032488.3.peg.447"/>
<evidence type="ECO:0000256" key="1">
    <source>
        <dbReference type="SAM" id="MobiDB-lite"/>
    </source>
</evidence>
<dbReference type="HOGENOM" id="CLU_2465844_0_0_4"/>
<reference evidence="3 4" key="1">
    <citation type="submission" date="2011-05" db="EMBL/GenBank/DDBJ databases">
        <authorList>
            <person name="Muzny D."/>
            <person name="Qin X."/>
            <person name="Deng J."/>
            <person name="Jiang H."/>
            <person name="Liu Y."/>
            <person name="Qu J."/>
            <person name="Song X.-Z."/>
            <person name="Zhang L."/>
            <person name="Thornton R."/>
            <person name="Coyle M."/>
            <person name="Francisco L."/>
            <person name="Jackson L."/>
            <person name="Javaid M."/>
            <person name="Korchina V."/>
            <person name="Kovar C."/>
            <person name="Mata R."/>
            <person name="Mathew T."/>
            <person name="Ngo R."/>
            <person name="Nguyen L."/>
            <person name="Nguyen N."/>
            <person name="Okwuonu G."/>
            <person name="Ongeri F."/>
            <person name="Pham C."/>
            <person name="Simmons D."/>
            <person name="Wilczek-Boney K."/>
            <person name="Hale W."/>
            <person name="Jakkamsetti A."/>
            <person name="Pham P."/>
            <person name="Ruth R."/>
            <person name="San Lucas F."/>
            <person name="Warren J."/>
            <person name="Zhang J."/>
            <person name="Zhao Z."/>
            <person name="Zhou C."/>
            <person name="Zhu D."/>
            <person name="Lee S."/>
            <person name="Bess C."/>
            <person name="Blankenburg K."/>
            <person name="Forbes L."/>
            <person name="Fu Q."/>
            <person name="Gubbala S."/>
            <person name="Hirani K."/>
            <person name="Jayaseelan J.C."/>
            <person name="Lara F."/>
            <person name="Munidasa M."/>
            <person name="Palculict T."/>
            <person name="Patil S."/>
            <person name="Pu L.-L."/>
            <person name="Saada N."/>
            <person name="Tang L."/>
            <person name="Weissenberger G."/>
            <person name="Zhu Y."/>
            <person name="Hemphill L."/>
            <person name="Shang Y."/>
            <person name="Youmans B."/>
            <person name="Ayvaz T."/>
            <person name="Ross M."/>
            <person name="Santibanez J."/>
            <person name="Aqrawi P."/>
            <person name="Gross S."/>
            <person name="Joshi V."/>
            <person name="Fowler G."/>
            <person name="Nazareth L."/>
            <person name="Reid J."/>
            <person name="Worley K."/>
            <person name="Petrosino J."/>
            <person name="Highlander S."/>
            <person name="Gibbs R."/>
        </authorList>
    </citation>
    <scope>NUCLEOTIDE SEQUENCE [LARGE SCALE GENOMIC DNA]</scope>
    <source>
        <strain evidence="3 4">871</strain>
    </source>
</reference>
<keyword evidence="4" id="KW-1185">Reference proteome</keyword>
<sequence>MMKSVYLAAVLAVCLGGCVNTPAAAPAAAPSAAAPTPPTRMTPDQQQSFRARCESRGGQIDWLESRVESGIYHMGCRLPNGRAYGFSG</sequence>
<evidence type="ECO:0000256" key="2">
    <source>
        <dbReference type="SAM" id="SignalP"/>
    </source>
</evidence>
<accession>G4CFU6</accession>
<organism evidence="3 4">
    <name type="scientific">Neisseria shayeganii 871</name>
    <dbReference type="NCBI Taxonomy" id="1032488"/>
    <lineage>
        <taxon>Bacteria</taxon>
        <taxon>Pseudomonadati</taxon>
        <taxon>Pseudomonadota</taxon>
        <taxon>Betaproteobacteria</taxon>
        <taxon>Neisseriales</taxon>
        <taxon>Neisseriaceae</taxon>
        <taxon>Neisseria</taxon>
    </lineage>
</organism>
<feature type="compositionally biased region" description="Low complexity" evidence="1">
    <location>
        <begin position="23"/>
        <end position="34"/>
    </location>
</feature>